<keyword evidence="3" id="KW-1185">Reference proteome</keyword>
<evidence type="ECO:0000313" key="3">
    <source>
        <dbReference type="Proteomes" id="UP000464524"/>
    </source>
</evidence>
<dbReference type="RefSeq" id="WP_160181935.1">
    <property type="nucleotide sequence ID" value="NZ_CP047656.1"/>
</dbReference>
<sequence>MKNRNNNSACAPTAVATEAHPCCLQSFVGAWQLSRQILQSSGEAFLFKGTANFTPSGSHLLYHESGVVTASDGRTLHAERAYLWQQGTDGKIDVLFDDNRYFHTFSAVEPTAKHLCGDDHYVVTYRFDDWPCWQSTWQVNGPRKDYQMNSLYRPV</sequence>
<dbReference type="Pfam" id="PF19834">
    <property type="entry name" value="DUF6314"/>
    <property type="match status" value="1"/>
</dbReference>
<dbReference type="OrthoDB" id="21379at2"/>
<organism evidence="2 3">
    <name type="scientific">Paraglaciecola mesophila</name>
    <dbReference type="NCBI Taxonomy" id="197222"/>
    <lineage>
        <taxon>Bacteria</taxon>
        <taxon>Pseudomonadati</taxon>
        <taxon>Pseudomonadota</taxon>
        <taxon>Gammaproteobacteria</taxon>
        <taxon>Alteromonadales</taxon>
        <taxon>Alteromonadaceae</taxon>
        <taxon>Paraglaciecola</taxon>
    </lineage>
</organism>
<protein>
    <recommendedName>
        <fullName evidence="1">DUF6314 domain-containing protein</fullName>
    </recommendedName>
</protein>
<dbReference type="InterPro" id="IPR045632">
    <property type="entry name" value="DUF6314"/>
</dbReference>
<dbReference type="Proteomes" id="UP000464524">
    <property type="component" value="Chromosome"/>
</dbReference>
<accession>A0A857JRW0</accession>
<dbReference type="KEGG" id="pmes:FX988_04162"/>
<dbReference type="AlphaFoldDB" id="A0A857JRW0"/>
<reference evidence="2 3" key="1">
    <citation type="submission" date="2019-12" db="EMBL/GenBank/DDBJ databases">
        <title>Genome sequencing and assembly of endphytes of Porphyra tenera.</title>
        <authorList>
            <person name="Park J.M."/>
            <person name="Shin R."/>
            <person name="Jo S.H."/>
        </authorList>
    </citation>
    <scope>NUCLEOTIDE SEQUENCE [LARGE SCALE GENOMIC DNA]</scope>
    <source>
        <strain evidence="2 3">GPM4</strain>
    </source>
</reference>
<feature type="domain" description="DUF6314" evidence="1">
    <location>
        <begin position="27"/>
        <end position="153"/>
    </location>
</feature>
<proteinExistence type="predicted"/>
<dbReference type="EMBL" id="CP047656">
    <property type="protein sequence ID" value="QHJ13881.1"/>
    <property type="molecule type" value="Genomic_DNA"/>
</dbReference>
<evidence type="ECO:0000259" key="1">
    <source>
        <dbReference type="Pfam" id="PF19834"/>
    </source>
</evidence>
<name>A0A857JRW0_9ALTE</name>
<evidence type="ECO:0000313" key="2">
    <source>
        <dbReference type="EMBL" id="QHJ13881.1"/>
    </source>
</evidence>
<gene>
    <name evidence="2" type="ORF">FX988_04162</name>
</gene>